<dbReference type="EMBL" id="GBXM01046719">
    <property type="protein sequence ID" value="JAH61858.1"/>
    <property type="molecule type" value="Transcribed_RNA"/>
</dbReference>
<reference evidence="1" key="2">
    <citation type="journal article" date="2015" name="Fish Shellfish Immunol.">
        <title>Early steps in the European eel (Anguilla anguilla)-Vibrio vulnificus interaction in the gills: Role of the RtxA13 toxin.</title>
        <authorList>
            <person name="Callol A."/>
            <person name="Pajuelo D."/>
            <person name="Ebbesson L."/>
            <person name="Teles M."/>
            <person name="MacKenzie S."/>
            <person name="Amaro C."/>
        </authorList>
    </citation>
    <scope>NUCLEOTIDE SEQUENCE</scope>
</reference>
<organism evidence="1">
    <name type="scientific">Anguilla anguilla</name>
    <name type="common">European freshwater eel</name>
    <name type="synonym">Muraena anguilla</name>
    <dbReference type="NCBI Taxonomy" id="7936"/>
    <lineage>
        <taxon>Eukaryota</taxon>
        <taxon>Metazoa</taxon>
        <taxon>Chordata</taxon>
        <taxon>Craniata</taxon>
        <taxon>Vertebrata</taxon>
        <taxon>Euteleostomi</taxon>
        <taxon>Actinopterygii</taxon>
        <taxon>Neopterygii</taxon>
        <taxon>Teleostei</taxon>
        <taxon>Anguilliformes</taxon>
        <taxon>Anguillidae</taxon>
        <taxon>Anguilla</taxon>
    </lineage>
</organism>
<proteinExistence type="predicted"/>
<protein>
    <submittedName>
        <fullName evidence="1">Uncharacterized protein</fullName>
    </submittedName>
</protein>
<dbReference type="AlphaFoldDB" id="A0A0E9UA80"/>
<evidence type="ECO:0000313" key="1">
    <source>
        <dbReference type="EMBL" id="JAH61858.1"/>
    </source>
</evidence>
<name>A0A0E9UA80_ANGAN</name>
<sequence length="30" mass="3608">MFNLYFKLCLFTMRSLVFMKGNRTHKPGVK</sequence>
<accession>A0A0E9UA80</accession>
<reference evidence="1" key="1">
    <citation type="submission" date="2014-11" db="EMBL/GenBank/DDBJ databases">
        <authorList>
            <person name="Amaro Gonzalez C."/>
        </authorList>
    </citation>
    <scope>NUCLEOTIDE SEQUENCE</scope>
</reference>